<sequence>MFIRYKSSLSHSNKLKYENYITKLVINTMNYEQRQELKNQLPHGALKDIGETNNLQYQNIVRFFNGYRSKEDAKIINAVVDYVEKWKEEQRQATERLIKVLQA</sequence>
<comment type="caution">
    <text evidence="1">The sequence shown here is derived from an EMBL/GenBank/DDBJ whole genome shotgun (WGS) entry which is preliminary data.</text>
</comment>
<name>A0A315Z838_SEDFL</name>
<dbReference type="EMBL" id="QGDO01000004">
    <property type="protein sequence ID" value="PWJ41091.1"/>
    <property type="molecule type" value="Genomic_DNA"/>
</dbReference>
<accession>A0A315Z838</accession>
<dbReference type="AlphaFoldDB" id="A0A315Z838"/>
<reference evidence="1 2" key="1">
    <citation type="submission" date="2018-03" db="EMBL/GenBank/DDBJ databases">
        <title>Genomic Encyclopedia of Archaeal and Bacterial Type Strains, Phase II (KMG-II): from individual species to whole genera.</title>
        <authorList>
            <person name="Goeker M."/>
        </authorList>
    </citation>
    <scope>NUCLEOTIDE SEQUENCE [LARGE SCALE GENOMIC DNA]</scope>
    <source>
        <strain evidence="1 2">DSM 28229</strain>
    </source>
</reference>
<protein>
    <submittedName>
        <fullName evidence="1">Uncharacterized protein</fullName>
    </submittedName>
</protein>
<organism evidence="1 2">
    <name type="scientific">Sediminitomix flava</name>
    <dbReference type="NCBI Taxonomy" id="379075"/>
    <lineage>
        <taxon>Bacteria</taxon>
        <taxon>Pseudomonadati</taxon>
        <taxon>Bacteroidota</taxon>
        <taxon>Cytophagia</taxon>
        <taxon>Cytophagales</taxon>
        <taxon>Flammeovirgaceae</taxon>
        <taxon>Sediminitomix</taxon>
    </lineage>
</organism>
<proteinExistence type="predicted"/>
<gene>
    <name evidence="1" type="ORF">BC781_104366</name>
</gene>
<evidence type="ECO:0000313" key="1">
    <source>
        <dbReference type="EMBL" id="PWJ41091.1"/>
    </source>
</evidence>
<keyword evidence="2" id="KW-1185">Reference proteome</keyword>
<dbReference type="Proteomes" id="UP000245535">
    <property type="component" value="Unassembled WGS sequence"/>
</dbReference>
<evidence type="ECO:0000313" key="2">
    <source>
        <dbReference type="Proteomes" id="UP000245535"/>
    </source>
</evidence>